<accession>A0A815LS31</accession>
<gene>
    <name evidence="1" type="ORF">RFH988_LOCUS35082</name>
</gene>
<comment type="caution">
    <text evidence="1">The sequence shown here is derived from an EMBL/GenBank/DDBJ whole genome shotgun (WGS) entry which is preliminary data.</text>
</comment>
<evidence type="ECO:0000313" key="1">
    <source>
        <dbReference type="EMBL" id="CAF1406898.1"/>
    </source>
</evidence>
<organism evidence="1 2">
    <name type="scientific">Rotaria sordida</name>
    <dbReference type="NCBI Taxonomy" id="392033"/>
    <lineage>
        <taxon>Eukaryota</taxon>
        <taxon>Metazoa</taxon>
        <taxon>Spiralia</taxon>
        <taxon>Gnathifera</taxon>
        <taxon>Rotifera</taxon>
        <taxon>Eurotatoria</taxon>
        <taxon>Bdelloidea</taxon>
        <taxon>Philodinida</taxon>
        <taxon>Philodinidae</taxon>
        <taxon>Rotaria</taxon>
    </lineage>
</organism>
<protein>
    <submittedName>
        <fullName evidence="1">Uncharacterized protein</fullName>
    </submittedName>
</protein>
<sequence>MPNLRVFDIRHEDWPKHANNNQLVLDTQINPFTSSFWIERQWFFEHQCYHLRYTDCTIFYSINPYRRKHYVLYEQSMETTCLNSDKTNLKSVHHVHIRSEKAMINYMNYFPNATELTLEYSMSVCRDSISTTLNNILPIRQLTKLVIGFHYFSLIKITELLYFMPNIQTLVLESMPLYGNTNEDIEQNKTFQLVSNQNTIRDVTLKEVCTLDKIQLLLKLCPRMQHLAIETRARDLESIMQL</sequence>
<reference evidence="1" key="1">
    <citation type="submission" date="2021-02" db="EMBL/GenBank/DDBJ databases">
        <authorList>
            <person name="Nowell W R."/>
        </authorList>
    </citation>
    <scope>NUCLEOTIDE SEQUENCE</scope>
</reference>
<name>A0A815LS31_9BILA</name>
<dbReference type="Proteomes" id="UP000663882">
    <property type="component" value="Unassembled WGS sequence"/>
</dbReference>
<dbReference type="OrthoDB" id="10019711at2759"/>
<proteinExistence type="predicted"/>
<dbReference type="Gene3D" id="3.80.10.10">
    <property type="entry name" value="Ribonuclease Inhibitor"/>
    <property type="match status" value="1"/>
</dbReference>
<dbReference type="InterPro" id="IPR032675">
    <property type="entry name" value="LRR_dom_sf"/>
</dbReference>
<dbReference type="EMBL" id="CAJNOO010005164">
    <property type="protein sequence ID" value="CAF1406898.1"/>
    <property type="molecule type" value="Genomic_DNA"/>
</dbReference>
<dbReference type="AlphaFoldDB" id="A0A815LS31"/>
<evidence type="ECO:0000313" key="2">
    <source>
        <dbReference type="Proteomes" id="UP000663882"/>
    </source>
</evidence>